<dbReference type="InterPro" id="IPR037524">
    <property type="entry name" value="PA14/GLEYA"/>
</dbReference>
<evidence type="ECO:0000313" key="5">
    <source>
        <dbReference type="Proteomes" id="UP000007880"/>
    </source>
</evidence>
<dbReference type="HOGENOM" id="CLU_427411_0_0_0"/>
<evidence type="ECO:0000256" key="2">
    <source>
        <dbReference type="SAM" id="SignalP"/>
    </source>
</evidence>
<dbReference type="Gene3D" id="2.120.10.30">
    <property type="entry name" value="TolB, C-terminal domain"/>
    <property type="match status" value="1"/>
</dbReference>
<evidence type="ECO:0000259" key="3">
    <source>
        <dbReference type="PROSITE" id="PS51820"/>
    </source>
</evidence>
<keyword evidence="5" id="KW-1185">Reference proteome</keyword>
<dbReference type="InterPro" id="IPR011042">
    <property type="entry name" value="6-blade_b-propeller_TolB-like"/>
</dbReference>
<dbReference type="KEGG" id="cap:CLDAP_03300"/>
<accession>I0HZD2</accession>
<dbReference type="InterPro" id="IPR011658">
    <property type="entry name" value="PA14_dom"/>
</dbReference>
<dbReference type="PATRIC" id="fig|926550.5.peg.348"/>
<evidence type="ECO:0000313" key="4">
    <source>
        <dbReference type="EMBL" id="BAL98369.1"/>
    </source>
</evidence>
<dbReference type="SMART" id="SM00758">
    <property type="entry name" value="PA14"/>
    <property type="match status" value="1"/>
</dbReference>
<dbReference type="Proteomes" id="UP000007880">
    <property type="component" value="Chromosome"/>
</dbReference>
<proteinExistence type="predicted"/>
<dbReference type="SUPFAM" id="SSF50952">
    <property type="entry name" value="Soluble quinoprotein glucose dehydrogenase"/>
    <property type="match status" value="1"/>
</dbReference>
<dbReference type="EMBL" id="AP012337">
    <property type="protein sequence ID" value="BAL98369.1"/>
    <property type="molecule type" value="Genomic_DNA"/>
</dbReference>
<feature type="compositionally biased region" description="Low complexity" evidence="1">
    <location>
        <begin position="441"/>
        <end position="467"/>
    </location>
</feature>
<dbReference type="Pfam" id="PF07691">
    <property type="entry name" value="PA14"/>
    <property type="match status" value="1"/>
</dbReference>
<feature type="domain" description="PA14" evidence="3">
    <location>
        <begin position="478"/>
        <end position="634"/>
    </location>
</feature>
<name>I0HZD2_CALAS</name>
<dbReference type="Gene3D" id="2.60.120.1560">
    <property type="match status" value="1"/>
</dbReference>
<dbReference type="Pfam" id="PF07995">
    <property type="entry name" value="GSDH"/>
    <property type="match status" value="2"/>
</dbReference>
<dbReference type="SUPFAM" id="SSF56988">
    <property type="entry name" value="Anthrax protective antigen"/>
    <property type="match status" value="1"/>
</dbReference>
<dbReference type="InterPro" id="IPR011041">
    <property type="entry name" value="Quinoprot_gluc/sorb_DH_b-prop"/>
</dbReference>
<keyword evidence="2" id="KW-0732">Signal</keyword>
<dbReference type="AlphaFoldDB" id="I0HZD2"/>
<organism evidence="4 5">
    <name type="scientific">Caldilinea aerophila (strain DSM 14535 / JCM 11387 / NBRC 104270 / STL-6-O1)</name>
    <dbReference type="NCBI Taxonomy" id="926550"/>
    <lineage>
        <taxon>Bacteria</taxon>
        <taxon>Bacillati</taxon>
        <taxon>Chloroflexota</taxon>
        <taxon>Caldilineae</taxon>
        <taxon>Caldilineales</taxon>
        <taxon>Caldilineaceae</taxon>
        <taxon>Caldilinea</taxon>
    </lineage>
</organism>
<gene>
    <name evidence="4" type="ordered locus">CLDAP_03300</name>
</gene>
<dbReference type="STRING" id="926550.CLDAP_03300"/>
<feature type="signal peptide" evidence="2">
    <location>
        <begin position="1"/>
        <end position="28"/>
    </location>
</feature>
<reference evidence="4 5" key="1">
    <citation type="submission" date="2012-02" db="EMBL/GenBank/DDBJ databases">
        <title>Complete genome sequence of Caldilinea aerophila DSM 14535 (= NBRC 102666).</title>
        <authorList>
            <person name="Oguchi A."/>
            <person name="Hosoyama A."/>
            <person name="Sekine M."/>
            <person name="Fukai R."/>
            <person name="Kato Y."/>
            <person name="Nakamura S."/>
            <person name="Hanada S."/>
            <person name="Yamazaki S."/>
            <person name="Fujita N."/>
        </authorList>
    </citation>
    <scope>NUCLEOTIDE SEQUENCE [LARGE SCALE GENOMIC DNA]</scope>
    <source>
        <strain evidence="5">DSM 14535 / JCM 11387 / NBRC 104270 / STL-6-O1</strain>
    </source>
</reference>
<feature type="chain" id="PRO_5003629412" description="PA14 domain-containing protein" evidence="2">
    <location>
        <begin position="29"/>
        <end position="640"/>
    </location>
</feature>
<protein>
    <recommendedName>
        <fullName evidence="3">PA14 domain-containing protein</fullName>
    </recommendedName>
</protein>
<evidence type="ECO:0000256" key="1">
    <source>
        <dbReference type="SAM" id="MobiDB-lite"/>
    </source>
</evidence>
<dbReference type="eggNOG" id="COG2133">
    <property type="taxonomic scope" value="Bacteria"/>
</dbReference>
<dbReference type="PANTHER" id="PTHR19328">
    <property type="entry name" value="HEDGEHOG-INTERACTING PROTEIN"/>
    <property type="match status" value="1"/>
</dbReference>
<dbReference type="PROSITE" id="PS51820">
    <property type="entry name" value="PA14"/>
    <property type="match status" value="1"/>
</dbReference>
<feature type="region of interest" description="Disordered" evidence="1">
    <location>
        <begin position="441"/>
        <end position="479"/>
    </location>
</feature>
<dbReference type="PANTHER" id="PTHR19328:SF13">
    <property type="entry name" value="HIPL1 PROTEIN"/>
    <property type="match status" value="1"/>
</dbReference>
<dbReference type="InterPro" id="IPR012938">
    <property type="entry name" value="Glc/Sorbosone_DH"/>
</dbReference>
<sequence>MYPGARVASLALLLISILLPPAAQPVWAQGGFNLPDGFIQEEVVAGLKLPTSFALAPDGRIFITEKAGRVRVFHRGELLSEPFIDITGEVNDYASRGLMGIAVDPAWPRRPYVYLAFVYDPPEIKDRNPSGARVSRVIRLTADSKDLNKALPDSGVVLVGKNSIARYVGNPDQGDAEPFSCLDENKQHVRDCIATEGDAHTVNMVTFGPDGALYVAVGDGIVNSKGNPRALDINSLNGKILRVDPDTGKGLRSNPFFDGDPDSNRSKVFALGLRNPFRITVDPRNGRVIIGEVGNQKWEEINIAEPGANFGWPCYEGPEEAASYADCRPYRSGELTVVAPTFAYTHTAQPARGAAIGGDLYLGRTFPAIYRGAYFYHDYNGGVTNFLTFNADGSVTDHEFATNMPGIVQMTATNDSLYALSIVLGGLYRIRYTGASARPVATTATPRATMRATPAQGGGADAATAAPTPQPARSSGTAADKRIRAEVWKDVSGSDIDAFLKTPQFRNQPPTIVELDRLAFPRGSGVNYGVRIRGYLVPPATGDYRFFISADDRGALSLSKDANPANKVVIAYTPDWTNAEVYDKFPEQASGPITLKGGQRYYFEVIYKQGDGKDNLFVAWERPGGGIEVITADYVEPFHE</sequence>